<evidence type="ECO:0000256" key="1">
    <source>
        <dbReference type="SAM" id="MobiDB-lite"/>
    </source>
</evidence>
<feature type="region of interest" description="Disordered" evidence="1">
    <location>
        <begin position="1"/>
        <end position="22"/>
    </location>
</feature>
<feature type="region of interest" description="Disordered" evidence="1">
    <location>
        <begin position="28"/>
        <end position="47"/>
    </location>
</feature>
<evidence type="ECO:0000313" key="3">
    <source>
        <dbReference type="Proteomes" id="UP001157418"/>
    </source>
</evidence>
<comment type="caution">
    <text evidence="2">The sequence shown here is derived from an EMBL/GenBank/DDBJ whole genome shotgun (WGS) entry which is preliminary data.</text>
</comment>
<accession>A0AAU9P7L5</accession>
<keyword evidence="3" id="KW-1185">Reference proteome</keyword>
<evidence type="ECO:0000313" key="2">
    <source>
        <dbReference type="EMBL" id="CAH1445941.1"/>
    </source>
</evidence>
<name>A0AAU9P7L5_9ASTR</name>
<organism evidence="2 3">
    <name type="scientific">Lactuca virosa</name>
    <dbReference type="NCBI Taxonomy" id="75947"/>
    <lineage>
        <taxon>Eukaryota</taxon>
        <taxon>Viridiplantae</taxon>
        <taxon>Streptophyta</taxon>
        <taxon>Embryophyta</taxon>
        <taxon>Tracheophyta</taxon>
        <taxon>Spermatophyta</taxon>
        <taxon>Magnoliopsida</taxon>
        <taxon>eudicotyledons</taxon>
        <taxon>Gunneridae</taxon>
        <taxon>Pentapetalae</taxon>
        <taxon>asterids</taxon>
        <taxon>campanulids</taxon>
        <taxon>Asterales</taxon>
        <taxon>Asteraceae</taxon>
        <taxon>Cichorioideae</taxon>
        <taxon>Cichorieae</taxon>
        <taxon>Lactucinae</taxon>
        <taxon>Lactuca</taxon>
    </lineage>
</organism>
<gene>
    <name evidence="2" type="ORF">LVIROSA_LOCUS31673</name>
</gene>
<reference evidence="2 3" key="1">
    <citation type="submission" date="2022-01" db="EMBL/GenBank/DDBJ databases">
        <authorList>
            <person name="Xiong W."/>
            <person name="Schranz E."/>
        </authorList>
    </citation>
    <scope>NUCLEOTIDE SEQUENCE [LARGE SCALE GENOMIC DNA]</scope>
</reference>
<dbReference type="AlphaFoldDB" id="A0AAU9P7L5"/>
<proteinExistence type="predicted"/>
<dbReference type="Proteomes" id="UP001157418">
    <property type="component" value="Unassembled WGS sequence"/>
</dbReference>
<dbReference type="EMBL" id="CAKMRJ010005523">
    <property type="protein sequence ID" value="CAH1445941.1"/>
    <property type="molecule type" value="Genomic_DNA"/>
</dbReference>
<sequence length="122" mass="14246">MNDDKQIQWQEQKSMMKPSSMFKNHYKTATKSRPRPINNMKSNPMNLNRHIQPLTFNIESINQSSPPRNRTIGRLRLHRGGEAVNFSNSVVSIDSLQKLIGKYIVKRLDSELLRRGREKRGE</sequence>
<protein>
    <submittedName>
        <fullName evidence="2">Uncharacterized protein</fullName>
    </submittedName>
</protein>